<dbReference type="AlphaFoldDB" id="A0AAD5RBC0"/>
<proteinExistence type="inferred from homology"/>
<feature type="region of interest" description="Disordered" evidence="2">
    <location>
        <begin position="1"/>
        <end position="25"/>
    </location>
</feature>
<dbReference type="GO" id="GO:0003677">
    <property type="term" value="F:DNA binding"/>
    <property type="evidence" value="ECO:0007669"/>
    <property type="project" value="InterPro"/>
</dbReference>
<dbReference type="InterPro" id="IPR007125">
    <property type="entry name" value="H2A/H2B/H3"/>
</dbReference>
<evidence type="ECO:0000259" key="3">
    <source>
        <dbReference type="Pfam" id="PF00125"/>
    </source>
</evidence>
<organism evidence="4 5">
    <name type="scientific">Parelaphostrongylus tenuis</name>
    <name type="common">Meningeal worm</name>
    <dbReference type="NCBI Taxonomy" id="148309"/>
    <lineage>
        <taxon>Eukaryota</taxon>
        <taxon>Metazoa</taxon>
        <taxon>Ecdysozoa</taxon>
        <taxon>Nematoda</taxon>
        <taxon>Chromadorea</taxon>
        <taxon>Rhabditida</taxon>
        <taxon>Rhabditina</taxon>
        <taxon>Rhabditomorpha</taxon>
        <taxon>Strongyloidea</taxon>
        <taxon>Metastrongylidae</taxon>
        <taxon>Parelaphostrongylus</taxon>
    </lineage>
</organism>
<dbReference type="Proteomes" id="UP001196413">
    <property type="component" value="Unassembled WGS sequence"/>
</dbReference>
<dbReference type="SUPFAM" id="SSF47113">
    <property type="entry name" value="Histone-fold"/>
    <property type="match status" value="1"/>
</dbReference>
<dbReference type="Pfam" id="PF00125">
    <property type="entry name" value="Histone"/>
    <property type="match status" value="1"/>
</dbReference>
<dbReference type="PANTHER" id="PTHR45810">
    <property type="entry name" value="HISTONE H3.2"/>
    <property type="match status" value="1"/>
</dbReference>
<dbReference type="GO" id="GO:0000786">
    <property type="term" value="C:nucleosome"/>
    <property type="evidence" value="ECO:0007669"/>
    <property type="project" value="InterPro"/>
</dbReference>
<dbReference type="GO" id="GO:0046982">
    <property type="term" value="F:protein heterodimerization activity"/>
    <property type="evidence" value="ECO:0007669"/>
    <property type="project" value="InterPro"/>
</dbReference>
<dbReference type="InterPro" id="IPR009072">
    <property type="entry name" value="Histone-fold"/>
</dbReference>
<dbReference type="Gene3D" id="1.10.20.10">
    <property type="entry name" value="Histone, subunit A"/>
    <property type="match status" value="1"/>
</dbReference>
<name>A0AAD5RBC0_PARTN</name>
<evidence type="ECO:0000313" key="4">
    <source>
        <dbReference type="EMBL" id="KAJ1372946.1"/>
    </source>
</evidence>
<comment type="caution">
    <text evidence="4">The sequence shown here is derived from an EMBL/GenBank/DDBJ whole genome shotgun (WGS) entry which is preliminary data.</text>
</comment>
<evidence type="ECO:0000313" key="5">
    <source>
        <dbReference type="Proteomes" id="UP001196413"/>
    </source>
</evidence>
<protein>
    <recommendedName>
        <fullName evidence="3">Core Histone H2A/H2B/H3 domain-containing protein</fullName>
    </recommendedName>
</protein>
<evidence type="ECO:0000256" key="1">
    <source>
        <dbReference type="ARBA" id="ARBA00010343"/>
    </source>
</evidence>
<feature type="domain" description="Core Histone H2A/H2B/H3" evidence="3">
    <location>
        <begin position="93"/>
        <end position="154"/>
    </location>
</feature>
<dbReference type="SMART" id="SM00428">
    <property type="entry name" value="H3"/>
    <property type="match status" value="1"/>
</dbReference>
<dbReference type="EMBL" id="JAHQIW010007205">
    <property type="protein sequence ID" value="KAJ1372946.1"/>
    <property type="molecule type" value="Genomic_DNA"/>
</dbReference>
<reference evidence="4" key="1">
    <citation type="submission" date="2021-06" db="EMBL/GenBank/DDBJ databases">
        <title>Parelaphostrongylus tenuis whole genome reference sequence.</title>
        <authorList>
            <person name="Garwood T.J."/>
            <person name="Larsen P.A."/>
            <person name="Fountain-Jones N.M."/>
            <person name="Garbe J.R."/>
            <person name="Macchietto M.G."/>
            <person name="Kania S.A."/>
            <person name="Gerhold R.W."/>
            <person name="Richards J.E."/>
            <person name="Wolf T.M."/>
        </authorList>
    </citation>
    <scope>NUCLEOTIDE SEQUENCE</scope>
    <source>
        <strain evidence="4">MNPRO001-30</strain>
        <tissue evidence="4">Meninges</tissue>
    </source>
</reference>
<sequence>MVRAKDVPKRTSVAGGRQGARREPTLEVIPEVSIGRNKDRDTRFIHISGSCGAEDVEAIPSQRRSFISSSALFSFDSYPVYRSRSKPCYPTEARAQQEIRRYQHSTKLLIPKRSMQHVVREVMTDQCPDQEYRFSADALDAIHEAAEAFLVVFSRTHPCALLSRGA</sequence>
<accession>A0AAD5RBC0</accession>
<dbReference type="InterPro" id="IPR000164">
    <property type="entry name" value="Histone_H3/CENP-A"/>
</dbReference>
<comment type="similarity">
    <text evidence="1">Belongs to the histone H3 family.</text>
</comment>
<dbReference type="GO" id="GO:0030527">
    <property type="term" value="F:structural constituent of chromatin"/>
    <property type="evidence" value="ECO:0007669"/>
    <property type="project" value="InterPro"/>
</dbReference>
<keyword evidence="5" id="KW-1185">Reference proteome</keyword>
<gene>
    <name evidence="4" type="ORF">KIN20_035258</name>
</gene>
<evidence type="ECO:0000256" key="2">
    <source>
        <dbReference type="SAM" id="MobiDB-lite"/>
    </source>
</evidence>